<dbReference type="Proteomes" id="UP000664731">
    <property type="component" value="Unassembled WGS sequence"/>
</dbReference>
<sequence>MQYKALDMIHDEHRALAAMLNGMRTIATGIRDGRMKVDFALYAAMIRYMEEVPEKLHHPKENEYLFALLRLRTDAANPILARLEAEHQAGGKRIHALRTALESYQTAGEAGFAAFFAALNDYVADEWQHMNTEEHEIFPLARQHLLPEDWAAIEAAFLANDNPWQGKRGEYEALFSQIVNTAPAPVGLGGSV</sequence>
<dbReference type="EMBL" id="JAFNME010000002">
    <property type="protein sequence ID" value="MBO1248476.1"/>
    <property type="molecule type" value="Genomic_DNA"/>
</dbReference>
<protein>
    <submittedName>
        <fullName evidence="2">Hemerythrin domain-containing protein</fullName>
    </submittedName>
</protein>
<dbReference type="PANTHER" id="PTHR39966">
    <property type="entry name" value="BLL2471 PROTEIN-RELATED"/>
    <property type="match status" value="1"/>
</dbReference>
<accession>A0A939KCD2</accession>
<dbReference type="Gene3D" id="1.20.120.520">
    <property type="entry name" value="nmb1532 protein domain like"/>
    <property type="match status" value="1"/>
</dbReference>
<dbReference type="GO" id="GO:0005886">
    <property type="term" value="C:plasma membrane"/>
    <property type="evidence" value="ECO:0007669"/>
    <property type="project" value="TreeGrafter"/>
</dbReference>
<name>A0A939KCD2_9BURK</name>
<reference evidence="2" key="1">
    <citation type="submission" date="2021-03" db="EMBL/GenBank/DDBJ databases">
        <title>Comamonas denitrificans.</title>
        <authorList>
            <person name="Finster K."/>
        </authorList>
    </citation>
    <scope>NUCLEOTIDE SEQUENCE</scope>
    <source>
        <strain evidence="2">MM2021_4</strain>
    </source>
</reference>
<feature type="domain" description="Hemerythrin-like" evidence="1">
    <location>
        <begin position="6"/>
        <end position="141"/>
    </location>
</feature>
<comment type="caution">
    <text evidence="2">The sequence shown here is derived from an EMBL/GenBank/DDBJ whole genome shotgun (WGS) entry which is preliminary data.</text>
</comment>
<organism evidence="2 3">
    <name type="scientific">Comamonas denitrificans</name>
    <dbReference type="NCBI Taxonomy" id="117506"/>
    <lineage>
        <taxon>Bacteria</taxon>
        <taxon>Pseudomonadati</taxon>
        <taxon>Pseudomonadota</taxon>
        <taxon>Betaproteobacteria</taxon>
        <taxon>Burkholderiales</taxon>
        <taxon>Comamonadaceae</taxon>
        <taxon>Comamonas</taxon>
    </lineage>
</organism>
<gene>
    <name evidence="2" type="ORF">J1777_01305</name>
</gene>
<dbReference type="RefSeq" id="WP_207574026.1">
    <property type="nucleotide sequence ID" value="NZ_JAFNME010000002.1"/>
</dbReference>
<evidence type="ECO:0000313" key="2">
    <source>
        <dbReference type="EMBL" id="MBO1248476.1"/>
    </source>
</evidence>
<evidence type="ECO:0000259" key="1">
    <source>
        <dbReference type="Pfam" id="PF01814"/>
    </source>
</evidence>
<dbReference type="CDD" id="cd12108">
    <property type="entry name" value="Hr-like"/>
    <property type="match status" value="1"/>
</dbReference>
<proteinExistence type="predicted"/>
<dbReference type="Pfam" id="PF01814">
    <property type="entry name" value="Hemerythrin"/>
    <property type="match status" value="1"/>
</dbReference>
<dbReference type="PANTHER" id="PTHR39966:SF1">
    <property type="entry name" value="HEMERYTHRIN-LIKE DOMAIN-CONTAINING PROTEIN"/>
    <property type="match status" value="1"/>
</dbReference>
<dbReference type="AlphaFoldDB" id="A0A939KCD2"/>
<dbReference type="InterPro" id="IPR012312">
    <property type="entry name" value="Hemerythrin-like"/>
</dbReference>
<keyword evidence="3" id="KW-1185">Reference proteome</keyword>
<evidence type="ECO:0000313" key="3">
    <source>
        <dbReference type="Proteomes" id="UP000664731"/>
    </source>
</evidence>